<evidence type="ECO:0000256" key="2">
    <source>
        <dbReference type="SAM" id="Phobius"/>
    </source>
</evidence>
<dbReference type="VEuPathDB" id="CryptoDB:Cvel_20885"/>
<feature type="region of interest" description="Disordered" evidence="1">
    <location>
        <begin position="1"/>
        <end position="28"/>
    </location>
</feature>
<feature type="region of interest" description="Disordered" evidence="1">
    <location>
        <begin position="376"/>
        <end position="398"/>
    </location>
</feature>
<feature type="compositionally biased region" description="Basic residues" evidence="1">
    <location>
        <begin position="1"/>
        <end position="17"/>
    </location>
</feature>
<protein>
    <submittedName>
        <fullName evidence="3">Uncharacterized protein</fullName>
    </submittedName>
</protein>
<gene>
    <name evidence="3" type="ORF">Cvel_20885</name>
</gene>
<feature type="compositionally biased region" description="Polar residues" evidence="1">
    <location>
        <begin position="18"/>
        <end position="28"/>
    </location>
</feature>
<keyword evidence="2" id="KW-1133">Transmembrane helix</keyword>
<accession>A0A0G4GAB5</accession>
<evidence type="ECO:0000313" key="3">
    <source>
        <dbReference type="EMBL" id="CEM25609.1"/>
    </source>
</evidence>
<feature type="compositionally biased region" description="Basic and acidic residues" evidence="1">
    <location>
        <begin position="425"/>
        <end position="434"/>
    </location>
</feature>
<name>A0A0G4GAB5_9ALVE</name>
<dbReference type="Pfam" id="PF14494">
    <property type="entry name" value="DUF4436"/>
    <property type="match status" value="1"/>
</dbReference>
<organism evidence="3">
    <name type="scientific">Chromera velia CCMP2878</name>
    <dbReference type="NCBI Taxonomy" id="1169474"/>
    <lineage>
        <taxon>Eukaryota</taxon>
        <taxon>Sar</taxon>
        <taxon>Alveolata</taxon>
        <taxon>Colpodellida</taxon>
        <taxon>Chromeraceae</taxon>
        <taxon>Chromera</taxon>
    </lineage>
</organism>
<keyword evidence="2" id="KW-0812">Transmembrane</keyword>
<reference evidence="3" key="1">
    <citation type="submission" date="2014-11" db="EMBL/GenBank/DDBJ databases">
        <authorList>
            <person name="Otto D Thomas"/>
            <person name="Naeem Raeece"/>
        </authorList>
    </citation>
    <scope>NUCLEOTIDE SEQUENCE</scope>
</reference>
<feature type="transmembrane region" description="Helical" evidence="2">
    <location>
        <begin position="242"/>
        <end position="264"/>
    </location>
</feature>
<evidence type="ECO:0000256" key="1">
    <source>
        <dbReference type="SAM" id="MobiDB-lite"/>
    </source>
</evidence>
<sequence length="485" mass="53455">MMRGGRTARARINHMKRSTTGDSTASEQMDPNKKFCGMRPKVAVFVFIFGGLFLMACAAAPSHWYSQQHARRRGEAHIYPPELSPEELENEDRIIIEASIDAVKPVSHEATAVVNIFPAGIYAEMDRGGLAYIPDADYLTVTMGKEHSFVKITGNDFTDQAGVFLLDTQTPLYDYPFDEFKLKFHLEAAKVNTTVFNREFLPVGAEIFGQLQIWHSTISYSELADNMVDVEIIFFRTLSVKVMAIFICFLMWMAAVSLFVLTIMQILVADGGWDVPAIAVGVLFALPFIRDVMPDVPAVGVAVDFLCFYWVLLVTVASSVIGIVLAIKQGKGYKMLVVNADGQVVEVNAADAASVRSALSPSARLALNPSLKLAQSETVQQHKSPGPESPVKQKSVGFPDDANASFEVPVMAQHDTHDVPGLAVSDERLEDRQRPPTAQLRPEATQEAAFDQGKSRLSLMEEGRTLWDAVPDDDSLLQDRNVVKK</sequence>
<dbReference type="AlphaFoldDB" id="A0A0G4GAB5"/>
<feature type="transmembrane region" description="Helical" evidence="2">
    <location>
        <begin position="271"/>
        <end position="289"/>
    </location>
</feature>
<dbReference type="InterPro" id="IPR027948">
    <property type="entry name" value="DUF4436"/>
</dbReference>
<dbReference type="EMBL" id="CDMZ01001010">
    <property type="protein sequence ID" value="CEM25609.1"/>
    <property type="molecule type" value="Genomic_DNA"/>
</dbReference>
<feature type="transmembrane region" description="Helical" evidence="2">
    <location>
        <begin position="309"/>
        <end position="327"/>
    </location>
</feature>
<dbReference type="PhylomeDB" id="A0A0G4GAB5"/>
<proteinExistence type="predicted"/>
<keyword evidence="2" id="KW-0472">Membrane</keyword>
<feature type="region of interest" description="Disordered" evidence="1">
    <location>
        <begin position="418"/>
        <end position="451"/>
    </location>
</feature>